<dbReference type="AlphaFoldDB" id="A0A9D4LHX1"/>
<sequence length="51" mass="5812">MGLKLHESLFCDTETYPIISAVWRGAEEAIRDKNVGYKVTVTPRLICTTRQ</sequence>
<comment type="caution">
    <text evidence="1">The sequence shown here is derived from an EMBL/GenBank/DDBJ whole genome shotgun (WGS) entry which is preliminary data.</text>
</comment>
<evidence type="ECO:0000313" key="2">
    <source>
        <dbReference type="Proteomes" id="UP000828390"/>
    </source>
</evidence>
<keyword evidence="2" id="KW-1185">Reference proteome</keyword>
<dbReference type="Proteomes" id="UP000828390">
    <property type="component" value="Unassembled WGS sequence"/>
</dbReference>
<gene>
    <name evidence="1" type="ORF">DPMN_101626</name>
</gene>
<reference evidence="1" key="1">
    <citation type="journal article" date="2019" name="bioRxiv">
        <title>The Genome of the Zebra Mussel, Dreissena polymorpha: A Resource for Invasive Species Research.</title>
        <authorList>
            <person name="McCartney M.A."/>
            <person name="Auch B."/>
            <person name="Kono T."/>
            <person name="Mallez S."/>
            <person name="Zhang Y."/>
            <person name="Obille A."/>
            <person name="Becker A."/>
            <person name="Abrahante J.E."/>
            <person name="Garbe J."/>
            <person name="Badalamenti J.P."/>
            <person name="Herman A."/>
            <person name="Mangelson H."/>
            <person name="Liachko I."/>
            <person name="Sullivan S."/>
            <person name="Sone E.D."/>
            <person name="Koren S."/>
            <person name="Silverstein K.A.T."/>
            <person name="Beckman K.B."/>
            <person name="Gohl D.M."/>
        </authorList>
    </citation>
    <scope>NUCLEOTIDE SEQUENCE</scope>
    <source>
        <strain evidence="1">Duluth1</strain>
        <tissue evidence="1">Whole animal</tissue>
    </source>
</reference>
<protein>
    <submittedName>
        <fullName evidence="1">Uncharacterized protein</fullName>
    </submittedName>
</protein>
<proteinExistence type="predicted"/>
<evidence type="ECO:0000313" key="1">
    <source>
        <dbReference type="EMBL" id="KAH3858980.1"/>
    </source>
</evidence>
<dbReference type="EMBL" id="JAIWYP010000003">
    <property type="protein sequence ID" value="KAH3858980.1"/>
    <property type="molecule type" value="Genomic_DNA"/>
</dbReference>
<accession>A0A9D4LHX1</accession>
<name>A0A9D4LHX1_DREPO</name>
<organism evidence="1 2">
    <name type="scientific">Dreissena polymorpha</name>
    <name type="common">Zebra mussel</name>
    <name type="synonym">Mytilus polymorpha</name>
    <dbReference type="NCBI Taxonomy" id="45954"/>
    <lineage>
        <taxon>Eukaryota</taxon>
        <taxon>Metazoa</taxon>
        <taxon>Spiralia</taxon>
        <taxon>Lophotrochozoa</taxon>
        <taxon>Mollusca</taxon>
        <taxon>Bivalvia</taxon>
        <taxon>Autobranchia</taxon>
        <taxon>Heteroconchia</taxon>
        <taxon>Euheterodonta</taxon>
        <taxon>Imparidentia</taxon>
        <taxon>Neoheterodontei</taxon>
        <taxon>Myida</taxon>
        <taxon>Dreissenoidea</taxon>
        <taxon>Dreissenidae</taxon>
        <taxon>Dreissena</taxon>
    </lineage>
</organism>
<reference evidence="1" key="2">
    <citation type="submission" date="2020-11" db="EMBL/GenBank/DDBJ databases">
        <authorList>
            <person name="McCartney M.A."/>
            <person name="Auch B."/>
            <person name="Kono T."/>
            <person name="Mallez S."/>
            <person name="Becker A."/>
            <person name="Gohl D.M."/>
            <person name="Silverstein K.A.T."/>
            <person name="Koren S."/>
            <person name="Bechman K.B."/>
            <person name="Herman A."/>
            <person name="Abrahante J.E."/>
            <person name="Garbe J."/>
        </authorList>
    </citation>
    <scope>NUCLEOTIDE SEQUENCE</scope>
    <source>
        <strain evidence="1">Duluth1</strain>
        <tissue evidence="1">Whole animal</tissue>
    </source>
</reference>